<reference evidence="1" key="2">
    <citation type="submission" date="2022-01" db="EMBL/GenBank/DDBJ databases">
        <authorList>
            <person name="Yamashiro T."/>
            <person name="Shiraishi A."/>
            <person name="Satake H."/>
            <person name="Nakayama K."/>
        </authorList>
    </citation>
    <scope>NUCLEOTIDE SEQUENCE</scope>
</reference>
<dbReference type="GO" id="GO:0003964">
    <property type="term" value="F:RNA-directed DNA polymerase activity"/>
    <property type="evidence" value="ECO:0007669"/>
    <property type="project" value="UniProtKB-KW"/>
</dbReference>
<sequence>YAPRHKCPSQLFSLEVIVGNDNEEIVWEVEREDVDCKLSKALNVVQEEDNVLYISLNALIRRNPFQTMRVTGYVGKHEIHILIDSGSTYNFLDSNTVIMEYLVKISKKARILELKRRNMKITVLTSYTPVLVDNLIRHTAYSDQLNTAYRSFDTCMTRSLTKELLTPFKEPEREFRSSMKLFKTLSLDESRSPEYNLFSDLEENFEKEAAETMAETMEQYMIKTRADYRSGIARPKIDDKDHFELKGQFIKEPRANTFSDSDHEDAKNILRKL</sequence>
<keyword evidence="1" id="KW-0548">Nucleotidyltransferase</keyword>
<keyword evidence="1" id="KW-0808">Transferase</keyword>
<name>A0ABQ4XJA7_9ASTR</name>
<keyword evidence="1" id="KW-0695">RNA-directed DNA polymerase</keyword>
<protein>
    <submittedName>
        <fullName evidence="1">Reverse transcriptase domain-containing protein</fullName>
    </submittedName>
</protein>
<proteinExistence type="predicted"/>
<gene>
    <name evidence="1" type="ORF">Tco_0679436</name>
</gene>
<dbReference type="Proteomes" id="UP001151760">
    <property type="component" value="Unassembled WGS sequence"/>
</dbReference>
<evidence type="ECO:0000313" key="1">
    <source>
        <dbReference type="EMBL" id="GJS64872.1"/>
    </source>
</evidence>
<dbReference type="PROSITE" id="PS00141">
    <property type="entry name" value="ASP_PROTEASE"/>
    <property type="match status" value="1"/>
</dbReference>
<organism evidence="1 2">
    <name type="scientific">Tanacetum coccineum</name>
    <dbReference type="NCBI Taxonomy" id="301880"/>
    <lineage>
        <taxon>Eukaryota</taxon>
        <taxon>Viridiplantae</taxon>
        <taxon>Streptophyta</taxon>
        <taxon>Embryophyta</taxon>
        <taxon>Tracheophyta</taxon>
        <taxon>Spermatophyta</taxon>
        <taxon>Magnoliopsida</taxon>
        <taxon>eudicotyledons</taxon>
        <taxon>Gunneridae</taxon>
        <taxon>Pentapetalae</taxon>
        <taxon>asterids</taxon>
        <taxon>campanulids</taxon>
        <taxon>Asterales</taxon>
        <taxon>Asteraceae</taxon>
        <taxon>Asteroideae</taxon>
        <taxon>Anthemideae</taxon>
        <taxon>Anthemidinae</taxon>
        <taxon>Tanacetum</taxon>
    </lineage>
</organism>
<accession>A0ABQ4XJA7</accession>
<dbReference type="InterPro" id="IPR001969">
    <property type="entry name" value="Aspartic_peptidase_AS"/>
</dbReference>
<keyword evidence="2" id="KW-1185">Reference proteome</keyword>
<comment type="caution">
    <text evidence="1">The sequence shown here is derived from an EMBL/GenBank/DDBJ whole genome shotgun (WGS) entry which is preliminary data.</text>
</comment>
<feature type="non-terminal residue" evidence="1">
    <location>
        <position position="1"/>
    </location>
</feature>
<dbReference type="EMBL" id="BQNB010009536">
    <property type="protein sequence ID" value="GJS64872.1"/>
    <property type="molecule type" value="Genomic_DNA"/>
</dbReference>
<evidence type="ECO:0000313" key="2">
    <source>
        <dbReference type="Proteomes" id="UP001151760"/>
    </source>
</evidence>
<reference evidence="1" key="1">
    <citation type="journal article" date="2022" name="Int. J. Mol. Sci.">
        <title>Draft Genome of Tanacetum Coccineum: Genomic Comparison of Closely Related Tanacetum-Family Plants.</title>
        <authorList>
            <person name="Yamashiro T."/>
            <person name="Shiraishi A."/>
            <person name="Nakayama K."/>
            <person name="Satake H."/>
        </authorList>
    </citation>
    <scope>NUCLEOTIDE SEQUENCE</scope>
</reference>